<dbReference type="GO" id="GO:0006654">
    <property type="term" value="P:phosphatidic acid biosynthetic process"/>
    <property type="evidence" value="ECO:0007669"/>
    <property type="project" value="TreeGrafter"/>
</dbReference>
<evidence type="ECO:0000256" key="1">
    <source>
        <dbReference type="ARBA" id="ARBA00008655"/>
    </source>
</evidence>
<keyword evidence="4" id="KW-0594">Phospholipid biosynthesis</keyword>
<organism evidence="6 7">
    <name type="scientific">Hydrogeniiclostridium mannosilyticum</name>
    <dbReference type="NCBI Taxonomy" id="2764322"/>
    <lineage>
        <taxon>Bacteria</taxon>
        <taxon>Bacillati</taxon>
        <taxon>Bacillota</taxon>
        <taxon>Clostridia</taxon>
        <taxon>Eubacteriales</taxon>
        <taxon>Acutalibacteraceae</taxon>
        <taxon>Hydrogeniiclostridium</taxon>
    </lineage>
</organism>
<dbReference type="EMBL" id="QLYR01000005">
    <property type="protein sequence ID" value="RAQ28426.1"/>
    <property type="molecule type" value="Genomic_DNA"/>
</dbReference>
<dbReference type="PANTHER" id="PTHR10434">
    <property type="entry name" value="1-ACYL-SN-GLYCEROL-3-PHOSPHATE ACYLTRANSFERASE"/>
    <property type="match status" value="1"/>
</dbReference>
<keyword evidence="4" id="KW-1208">Phospholipid metabolism</keyword>
<comment type="caution">
    <text evidence="6">The sequence shown here is derived from an EMBL/GenBank/DDBJ whole genome shotgun (WGS) entry which is preliminary data.</text>
</comment>
<proteinExistence type="inferred from homology"/>
<dbReference type="RefSeq" id="WP_112332809.1">
    <property type="nucleotide sequence ID" value="NZ_QLYR01000005.1"/>
</dbReference>
<dbReference type="SUPFAM" id="SSF69593">
    <property type="entry name" value="Glycerol-3-phosphate (1)-acyltransferase"/>
    <property type="match status" value="1"/>
</dbReference>
<evidence type="ECO:0000256" key="3">
    <source>
        <dbReference type="ARBA" id="ARBA00023315"/>
    </source>
</evidence>
<protein>
    <recommendedName>
        <fullName evidence="4">1-acyl-sn-glycerol-3-phosphate acyltransferase</fullName>
        <ecNumber evidence="4">2.3.1.51</ecNumber>
    </recommendedName>
</protein>
<comment type="domain">
    <text evidence="4">The HXXXXD motif is essential for acyltransferase activity and may constitute the binding site for the phosphate moiety of the glycerol-3-phosphate.</text>
</comment>
<name>A0A328UH48_9FIRM</name>
<accession>A0A328UH48</accession>
<evidence type="ECO:0000259" key="5">
    <source>
        <dbReference type="SMART" id="SM00563"/>
    </source>
</evidence>
<dbReference type="AlphaFoldDB" id="A0A328UH48"/>
<sequence length="207" mass="22995">MKMMPLYRFARLVARPLVFPFIPYKVKNRERCPDKGGLIICANHVSMSDAPRLACVEKRQIYFMAKSELFQNKFLGFLLKKLGAFPIQRGKGDVGAIDHAGNLLKNGGAMGIFLEGTRSKDGSLGQPKSGAVMLAHKYEVPILPVCITPVGSPLPRLFHRVIISYGELVNPAELGIEKGSGQEFRAASRALMERIEALRNRDLERTK</sequence>
<dbReference type="CDD" id="cd07989">
    <property type="entry name" value="LPLAT_AGPAT-like"/>
    <property type="match status" value="1"/>
</dbReference>
<evidence type="ECO:0000256" key="4">
    <source>
        <dbReference type="RuleBase" id="RU361267"/>
    </source>
</evidence>
<keyword evidence="4" id="KW-0443">Lipid metabolism</keyword>
<reference evidence="6 7" key="1">
    <citation type="submission" date="2018-06" db="EMBL/GenBank/DDBJ databases">
        <title>Noncontiguous genome sequence of Ruminococcaceae bacterium ASD2818.</title>
        <authorList>
            <person name="Chaplin A.V."/>
            <person name="Sokolova S.R."/>
            <person name="Kochetkova T.O."/>
            <person name="Goltsov A.Y."/>
            <person name="Trofimov D.Y."/>
            <person name="Efimov B.A."/>
        </authorList>
    </citation>
    <scope>NUCLEOTIDE SEQUENCE [LARGE SCALE GENOMIC DNA]</scope>
    <source>
        <strain evidence="6 7">ASD2818</strain>
    </source>
</reference>
<dbReference type="Pfam" id="PF01553">
    <property type="entry name" value="Acyltransferase"/>
    <property type="match status" value="1"/>
</dbReference>
<dbReference type="PANTHER" id="PTHR10434:SF11">
    <property type="entry name" value="1-ACYL-SN-GLYCEROL-3-PHOSPHATE ACYLTRANSFERASE"/>
    <property type="match status" value="1"/>
</dbReference>
<feature type="domain" description="Phospholipid/glycerol acyltransferase" evidence="5">
    <location>
        <begin position="38"/>
        <end position="150"/>
    </location>
</feature>
<dbReference type="EC" id="2.3.1.51" evidence="4"/>
<comment type="catalytic activity">
    <reaction evidence="4">
        <text>a 1-acyl-sn-glycero-3-phosphate + an acyl-CoA = a 1,2-diacyl-sn-glycero-3-phosphate + CoA</text>
        <dbReference type="Rhea" id="RHEA:19709"/>
        <dbReference type="ChEBI" id="CHEBI:57287"/>
        <dbReference type="ChEBI" id="CHEBI:57970"/>
        <dbReference type="ChEBI" id="CHEBI:58342"/>
        <dbReference type="ChEBI" id="CHEBI:58608"/>
        <dbReference type="EC" id="2.3.1.51"/>
    </reaction>
</comment>
<gene>
    <name evidence="6" type="ORF">DPQ25_08850</name>
</gene>
<dbReference type="GO" id="GO:0016020">
    <property type="term" value="C:membrane"/>
    <property type="evidence" value="ECO:0007669"/>
    <property type="project" value="InterPro"/>
</dbReference>
<evidence type="ECO:0000256" key="2">
    <source>
        <dbReference type="ARBA" id="ARBA00022679"/>
    </source>
</evidence>
<dbReference type="Proteomes" id="UP000249377">
    <property type="component" value="Unassembled WGS sequence"/>
</dbReference>
<keyword evidence="4" id="KW-0444">Lipid biosynthesis</keyword>
<evidence type="ECO:0000313" key="6">
    <source>
        <dbReference type="EMBL" id="RAQ28426.1"/>
    </source>
</evidence>
<dbReference type="SMART" id="SM00563">
    <property type="entry name" value="PlsC"/>
    <property type="match status" value="1"/>
</dbReference>
<keyword evidence="7" id="KW-1185">Reference proteome</keyword>
<dbReference type="InterPro" id="IPR004552">
    <property type="entry name" value="AGP_acyltrans"/>
</dbReference>
<dbReference type="InterPro" id="IPR002123">
    <property type="entry name" value="Plipid/glycerol_acylTrfase"/>
</dbReference>
<dbReference type="NCBIfam" id="TIGR00530">
    <property type="entry name" value="AGP_acyltrn"/>
    <property type="match status" value="1"/>
</dbReference>
<keyword evidence="3 4" id="KW-0012">Acyltransferase</keyword>
<dbReference type="GO" id="GO:0003841">
    <property type="term" value="F:1-acylglycerol-3-phosphate O-acyltransferase activity"/>
    <property type="evidence" value="ECO:0007669"/>
    <property type="project" value="UniProtKB-UniRule"/>
</dbReference>
<comment type="similarity">
    <text evidence="1 4">Belongs to the 1-acyl-sn-glycerol-3-phosphate acyltransferase family.</text>
</comment>
<evidence type="ECO:0000313" key="7">
    <source>
        <dbReference type="Proteomes" id="UP000249377"/>
    </source>
</evidence>
<keyword evidence="2 4" id="KW-0808">Transferase</keyword>